<dbReference type="InterPro" id="IPR041698">
    <property type="entry name" value="Methyltransf_25"/>
</dbReference>
<comment type="caution">
    <text evidence="4">The sequence shown here is derived from an EMBL/GenBank/DDBJ whole genome shotgun (WGS) entry which is preliminary data.</text>
</comment>
<gene>
    <name evidence="4" type="ORF">E6W99_09820</name>
</gene>
<dbReference type="InterPro" id="IPR029063">
    <property type="entry name" value="SAM-dependent_MTases_sf"/>
</dbReference>
<dbReference type="Gene3D" id="3.40.50.150">
    <property type="entry name" value="Vaccinia Virus protein VP39"/>
    <property type="match status" value="1"/>
</dbReference>
<dbReference type="Gene3D" id="2.20.25.110">
    <property type="entry name" value="S-adenosyl-L-methionine-dependent methyltransferases"/>
    <property type="match status" value="1"/>
</dbReference>
<proteinExistence type="predicted"/>
<dbReference type="EMBL" id="SSNT01000006">
    <property type="protein sequence ID" value="THF80684.1"/>
    <property type="molecule type" value="Genomic_DNA"/>
</dbReference>
<dbReference type="Pfam" id="PF13649">
    <property type="entry name" value="Methyltransf_25"/>
    <property type="match status" value="1"/>
</dbReference>
<dbReference type="SUPFAM" id="SSF53335">
    <property type="entry name" value="S-adenosyl-L-methionine-dependent methyltransferases"/>
    <property type="match status" value="1"/>
</dbReference>
<dbReference type="PANTHER" id="PTHR43861">
    <property type="entry name" value="TRANS-ACONITATE 2-METHYLTRANSFERASE-RELATED"/>
    <property type="match status" value="1"/>
</dbReference>
<protein>
    <submittedName>
        <fullName evidence="4">Class I SAM-dependent methyltransferase</fullName>
    </submittedName>
</protein>
<dbReference type="CDD" id="cd02440">
    <property type="entry name" value="AdoMet_MTases"/>
    <property type="match status" value="1"/>
</dbReference>
<dbReference type="AlphaFoldDB" id="A0A4S4C138"/>
<name>A0A4S4C138_9BACI</name>
<dbReference type="PANTHER" id="PTHR43861:SF1">
    <property type="entry name" value="TRANS-ACONITATE 2-METHYLTRANSFERASE"/>
    <property type="match status" value="1"/>
</dbReference>
<evidence type="ECO:0000313" key="5">
    <source>
        <dbReference type="Proteomes" id="UP000310334"/>
    </source>
</evidence>
<keyword evidence="5" id="KW-1185">Reference proteome</keyword>
<evidence type="ECO:0000256" key="1">
    <source>
        <dbReference type="ARBA" id="ARBA00022603"/>
    </source>
</evidence>
<organism evidence="4 5">
    <name type="scientific">Metabacillus sediminilitoris</name>
    <dbReference type="NCBI Taxonomy" id="2567941"/>
    <lineage>
        <taxon>Bacteria</taxon>
        <taxon>Bacillati</taxon>
        <taxon>Bacillota</taxon>
        <taxon>Bacilli</taxon>
        <taxon>Bacillales</taxon>
        <taxon>Bacillaceae</taxon>
        <taxon>Metabacillus</taxon>
    </lineage>
</organism>
<reference evidence="4 5" key="1">
    <citation type="submission" date="2019-04" db="EMBL/GenBank/DDBJ databases">
        <title>Bacillus sediminilitoris sp. nov., isolated from a tidal flat sediment on the East China Sea.</title>
        <authorList>
            <person name="Wei Y."/>
            <person name="Mao H."/>
            <person name="Fang J."/>
        </authorList>
    </citation>
    <scope>NUCLEOTIDE SEQUENCE [LARGE SCALE GENOMIC DNA]</scope>
    <source>
        <strain evidence="4 5">DSL-17</strain>
    </source>
</reference>
<sequence>MIYQGFAYIYDQLMKDAPYDKWVSFFEAAISTYYHDAKKLLDVGCGTGEIAIRLAKRDLDITGVDLSEDMLTVAQSKLHENNAKVLFLQQDMRELGGFVEPFDVVTICCDSINYLETAQDVQATFRAVYQQLKQQGLFIFDVHSLYKIHTIFAGHTFADQDEDVSFIWNSFLGDEPNSIEHDMSFFVRREDVYERYDEVHYQRTFTIEEYTSWLEAASFEVLTVCGDFQFASPSPSSERLFFIARKKDNM</sequence>
<keyword evidence="1 4" id="KW-0489">Methyltransferase</keyword>
<feature type="domain" description="Methyltransferase" evidence="3">
    <location>
        <begin position="41"/>
        <end position="136"/>
    </location>
</feature>
<dbReference type="RefSeq" id="WP_136353335.1">
    <property type="nucleotide sequence ID" value="NZ_CP046266.1"/>
</dbReference>
<evidence type="ECO:0000259" key="3">
    <source>
        <dbReference type="Pfam" id="PF13649"/>
    </source>
</evidence>
<dbReference type="GO" id="GO:0032259">
    <property type="term" value="P:methylation"/>
    <property type="evidence" value="ECO:0007669"/>
    <property type="project" value="UniProtKB-KW"/>
</dbReference>
<dbReference type="Proteomes" id="UP000310334">
    <property type="component" value="Unassembled WGS sequence"/>
</dbReference>
<dbReference type="GO" id="GO:0008168">
    <property type="term" value="F:methyltransferase activity"/>
    <property type="evidence" value="ECO:0007669"/>
    <property type="project" value="UniProtKB-KW"/>
</dbReference>
<accession>A0A4S4C138</accession>
<evidence type="ECO:0000256" key="2">
    <source>
        <dbReference type="ARBA" id="ARBA00022679"/>
    </source>
</evidence>
<keyword evidence="2 4" id="KW-0808">Transferase</keyword>
<dbReference type="OrthoDB" id="9811589at2"/>
<evidence type="ECO:0000313" key="4">
    <source>
        <dbReference type="EMBL" id="THF80684.1"/>
    </source>
</evidence>